<feature type="domain" description="PKD" evidence="3">
    <location>
        <begin position="900"/>
        <end position="978"/>
    </location>
</feature>
<feature type="compositionally biased region" description="Gly residues" evidence="1">
    <location>
        <begin position="1066"/>
        <end position="1076"/>
    </location>
</feature>
<dbReference type="Gene3D" id="2.60.40.10">
    <property type="entry name" value="Immunoglobulins"/>
    <property type="match status" value="3"/>
</dbReference>
<organism evidence="4 5">
    <name type="scientific">Methanofollis formosanus</name>
    <dbReference type="NCBI Taxonomy" id="299308"/>
    <lineage>
        <taxon>Archaea</taxon>
        <taxon>Methanobacteriati</taxon>
        <taxon>Methanobacteriota</taxon>
        <taxon>Stenosarchaea group</taxon>
        <taxon>Methanomicrobia</taxon>
        <taxon>Methanomicrobiales</taxon>
        <taxon>Methanomicrobiaceae</taxon>
        <taxon>Methanofollis</taxon>
    </lineage>
</organism>
<dbReference type="InterPro" id="IPR035986">
    <property type="entry name" value="PKD_dom_sf"/>
</dbReference>
<evidence type="ECO:0000256" key="1">
    <source>
        <dbReference type="SAM" id="MobiDB-lite"/>
    </source>
</evidence>
<evidence type="ECO:0000256" key="2">
    <source>
        <dbReference type="SAM" id="Phobius"/>
    </source>
</evidence>
<keyword evidence="2" id="KW-0812">Transmembrane</keyword>
<dbReference type="SMART" id="SM00089">
    <property type="entry name" value="PKD"/>
    <property type="match status" value="3"/>
</dbReference>
<protein>
    <submittedName>
        <fullName evidence="4">PKD domain-containing protein</fullName>
    </submittedName>
</protein>
<evidence type="ECO:0000313" key="5">
    <source>
        <dbReference type="Proteomes" id="UP000826709"/>
    </source>
</evidence>
<evidence type="ECO:0000259" key="3">
    <source>
        <dbReference type="PROSITE" id="PS50093"/>
    </source>
</evidence>
<dbReference type="PANTHER" id="PTHR36842:SF1">
    <property type="entry name" value="PROTEIN TOLB"/>
    <property type="match status" value="1"/>
</dbReference>
<sequence>MEKKRVVAITFVLLCLCVGFAVAAPAGSLKAGDAQNVPDGANESVEFCLSHNFTDPGVSGVSFRVFYDQDVTEPLESKETSSEYVGLPDFKYYSGYIKVSLTAKDYAGKGYPQDCWLVRIPMKALKNDGSSSEIGLVMREVTAVGGSDITDSFTVVNGTFSTLDEVAPNITFATPQTVSSTFNVAGTIADVGGMGTATAYLVNATENVTVELPLTQTAPDTWTFDSGVTWPVYEPVTIKVSATDAAGNSDMESKMVEVSEIGFSKEEPSGYINAQPDKIRVFTTQMNKSTVTLTLTSPESVDIPLNVTFDGNYAQNTSVPPLVDGTWGVTARGEDNTEIGGVYILEWSFALDREPPVINSFSITDTDGDGYLEAGEVLNFNWDVSGAGAVHLMDNKTHEVFFVSTDLTGTNSTTIDVGNRNMVFAAFDEAGNAAYVPFHLYYNYMAWINSTRIGTVSGIDTNLSAVRQLDLTAQGSVVFYNAREAPCVPIGTVKRSVAGVGQVTNDTYVKVDNTANATYSGADTYDCVWTYNPCSDLDFLVGAPCIDAANLVILEANESYIAQLAHEGKAARDTIDYNNLIQKCAWIFIDGGYTKIKINPDGTFTQPVAEGKSLKVAASGNIVDTFRIADNQVNLTAGYHLSAQVHNGTTLPAITLPVGDYALATISMDGDRIGVITGMPFTVMEAPDVGTVPASVVRGTSFTAAFPSECDCIGAVVIRNATWDGQVEVDACTLGVDSLCVNLTYDGIPATKKLYGNVYASPDAAEYAYARNASSVSVPTDGLLPGTYDVHLAAVCEENGTVKSYGYHQIVVQSPSAPVAAFNADPMSGFAPLTVTFTDASTGQINTWYWEFGDGTTCWNQNPSPHVYNAPGTYQVNLTVWGYGGNSKVSKEIVVISPTPVANFTANPTSGNAPLTVTFTDASTGNINTWAWEFGDGTTCGNQNPSPHIYNAPGTYQVNLTVTGPTGSDTKSTEITVTDVPPAPVANFIASPTSGYAPLTVTLTDRSTGNITSWFWDFGDGTNSTKQNVTTHTFGSVGTYLVNLTVTGPGGSAYKTATITVKKKSSGGGGGGGGGSHTVPPVEPTGPSVPGPSLWSTFSLSGASFSTTDGVQTFSIDLDKAERVKVEGDTVTFSKNGLVFEIKGSDLKKSGNTLTGTVNSLKIKSGLLEGSENVSARFTAEFPYFPVNATIGADLIENVSENVASAYSLALLDEGLDVSEIAYTMKVTKKGIEKCGPATITMTVSPEWVTARGGVDKIRILRMADDGTTQVLETVFKGYDTDGQYVFEAVSPDGLSEIGLVAVTESTAVTVKPTDVGVGAETPTTIPAGGDETPAEGGLPVGLIAVVLVAIVAIAAVGYYFQKKE</sequence>
<dbReference type="InterPro" id="IPR000601">
    <property type="entry name" value="PKD_dom"/>
</dbReference>
<dbReference type="InterPro" id="IPR022409">
    <property type="entry name" value="PKD/Chitinase_dom"/>
</dbReference>
<dbReference type="SUPFAM" id="SSF49299">
    <property type="entry name" value="PKD domain"/>
    <property type="match status" value="3"/>
</dbReference>
<feature type="domain" description="PKD" evidence="3">
    <location>
        <begin position="818"/>
        <end position="895"/>
    </location>
</feature>
<name>A0A8G1EH41_9EURY</name>
<dbReference type="KEGG" id="mfk:E2N92_09110"/>
<keyword evidence="5" id="KW-1185">Reference proteome</keyword>
<dbReference type="Pfam" id="PF18911">
    <property type="entry name" value="PKD_4"/>
    <property type="match status" value="3"/>
</dbReference>
<dbReference type="PANTHER" id="PTHR36842">
    <property type="entry name" value="PROTEIN TOLB HOMOLOG"/>
    <property type="match status" value="1"/>
</dbReference>
<dbReference type="CDD" id="cd00146">
    <property type="entry name" value="PKD"/>
    <property type="match status" value="3"/>
</dbReference>
<dbReference type="Proteomes" id="UP000826709">
    <property type="component" value="Chromosome"/>
</dbReference>
<dbReference type="InterPro" id="IPR018247">
    <property type="entry name" value="EF_Hand_1_Ca_BS"/>
</dbReference>
<keyword evidence="2" id="KW-1133">Transmembrane helix</keyword>
<dbReference type="EMBL" id="CP037968">
    <property type="protein sequence ID" value="QYZ79577.1"/>
    <property type="molecule type" value="Genomic_DNA"/>
</dbReference>
<feature type="transmembrane region" description="Helical" evidence="2">
    <location>
        <begin position="1341"/>
        <end position="1361"/>
    </location>
</feature>
<feature type="domain" description="PKD" evidence="3">
    <location>
        <begin position="984"/>
        <end position="1061"/>
    </location>
</feature>
<accession>A0A8G1EH41</accession>
<proteinExistence type="predicted"/>
<keyword evidence="2" id="KW-0472">Membrane</keyword>
<gene>
    <name evidence="4" type="ORF">E2N92_09110</name>
</gene>
<dbReference type="InterPro" id="IPR013783">
    <property type="entry name" value="Ig-like_fold"/>
</dbReference>
<dbReference type="FunFam" id="2.60.40.10:FF:000270">
    <property type="entry name" value="Cell surface protein"/>
    <property type="match status" value="3"/>
</dbReference>
<evidence type="ECO:0000313" key="4">
    <source>
        <dbReference type="EMBL" id="QYZ79577.1"/>
    </source>
</evidence>
<dbReference type="PROSITE" id="PS00018">
    <property type="entry name" value="EF_HAND_1"/>
    <property type="match status" value="1"/>
</dbReference>
<reference evidence="4" key="1">
    <citation type="journal article" date="2005" name="Int. J. Syst. Evol. Microbiol.">
        <title>Methanofollis formosanus sp. nov., isolated from a fish pond.</title>
        <authorList>
            <person name="Wu S.Y."/>
            <person name="Chen S.C."/>
            <person name="Lai M.C."/>
        </authorList>
    </citation>
    <scope>NUCLEOTIDE SEQUENCE</scope>
    <source>
        <strain evidence="4">ML15</strain>
    </source>
</reference>
<reference evidence="4" key="2">
    <citation type="submission" date="2019-03" db="EMBL/GenBank/DDBJ databases">
        <authorList>
            <person name="Chen S.-C."/>
            <person name="Wu S.-Y."/>
            <person name="Lai M.-C."/>
        </authorList>
    </citation>
    <scope>NUCLEOTIDE SEQUENCE</scope>
    <source>
        <strain evidence="4">ML15</strain>
    </source>
</reference>
<feature type="region of interest" description="Disordered" evidence="1">
    <location>
        <begin position="1063"/>
        <end position="1089"/>
    </location>
</feature>
<dbReference type="PROSITE" id="PS50093">
    <property type="entry name" value="PKD"/>
    <property type="match status" value="3"/>
</dbReference>